<feature type="chain" id="PRO_5039174748" description="Lipoprotein" evidence="1">
    <location>
        <begin position="20"/>
        <end position="155"/>
    </location>
</feature>
<proteinExistence type="predicted"/>
<sequence>MKKITAALLAGIMTLSLLAGCEFTDQLAERAADMKAITTEMRKSQEVQVIREEDKTVIATLNTQEEISQLFEEMNLAVNWKLVQNPKSETVSYRCVLSQDDTQRFGEDKSDVEQSEIMEMVFYQDVPYITLILGNVSLHFQMDKNIDPFFESLES</sequence>
<evidence type="ECO:0000313" key="3">
    <source>
        <dbReference type="Proteomes" id="UP000632659"/>
    </source>
</evidence>
<dbReference type="RefSeq" id="WP_093988694.1">
    <property type="nucleotide sequence ID" value="NZ_FYDD01000003.1"/>
</dbReference>
<evidence type="ECO:0008006" key="4">
    <source>
        <dbReference type="Google" id="ProtNLM"/>
    </source>
</evidence>
<organism evidence="2 3">
    <name type="scientific">Massiliimalia timonensis</name>
    <dbReference type="NCBI Taxonomy" id="1987501"/>
    <lineage>
        <taxon>Bacteria</taxon>
        <taxon>Bacillati</taxon>
        <taxon>Bacillota</taxon>
        <taxon>Clostridia</taxon>
        <taxon>Eubacteriales</taxon>
        <taxon>Oscillospiraceae</taxon>
        <taxon>Massiliimalia</taxon>
    </lineage>
</organism>
<accession>A0A8J6TU28</accession>
<dbReference type="OrthoDB" id="2052713at2"/>
<name>A0A8J6TU28_9FIRM</name>
<comment type="caution">
    <text evidence="2">The sequence shown here is derived from an EMBL/GenBank/DDBJ whole genome shotgun (WGS) entry which is preliminary data.</text>
</comment>
<evidence type="ECO:0000256" key="1">
    <source>
        <dbReference type="SAM" id="SignalP"/>
    </source>
</evidence>
<dbReference type="PROSITE" id="PS51257">
    <property type="entry name" value="PROKAR_LIPOPROTEIN"/>
    <property type="match status" value="1"/>
</dbReference>
<keyword evidence="3" id="KW-1185">Reference proteome</keyword>
<reference evidence="2" key="1">
    <citation type="submission" date="2020-08" db="EMBL/GenBank/DDBJ databases">
        <title>Genome public.</title>
        <authorList>
            <person name="Liu C."/>
            <person name="Sun Q."/>
        </authorList>
    </citation>
    <scope>NUCLEOTIDE SEQUENCE</scope>
    <source>
        <strain evidence="2">NSJ-15</strain>
    </source>
</reference>
<protein>
    <recommendedName>
        <fullName evidence="4">Lipoprotein</fullName>
    </recommendedName>
</protein>
<evidence type="ECO:0000313" key="2">
    <source>
        <dbReference type="EMBL" id="MBC8610303.1"/>
    </source>
</evidence>
<dbReference type="EMBL" id="JACRTL010000001">
    <property type="protein sequence ID" value="MBC8610303.1"/>
    <property type="molecule type" value="Genomic_DNA"/>
</dbReference>
<gene>
    <name evidence="2" type="ORF">H8702_04075</name>
</gene>
<dbReference type="AlphaFoldDB" id="A0A8J6TU28"/>
<keyword evidence="1" id="KW-0732">Signal</keyword>
<dbReference type="Proteomes" id="UP000632659">
    <property type="component" value="Unassembled WGS sequence"/>
</dbReference>
<feature type="signal peptide" evidence="1">
    <location>
        <begin position="1"/>
        <end position="19"/>
    </location>
</feature>